<evidence type="ECO:0000313" key="1">
    <source>
        <dbReference type="EMBL" id="CAK67223.1"/>
    </source>
</evidence>
<proteinExistence type="predicted"/>
<dbReference type="AlphaFoldDB" id="A0C8V6"/>
<dbReference type="RefSeq" id="XP_001434620.1">
    <property type="nucleotide sequence ID" value="XM_001434583.1"/>
</dbReference>
<reference evidence="1 2" key="1">
    <citation type="journal article" date="2006" name="Nature">
        <title>Global trends of whole-genome duplications revealed by the ciliate Paramecium tetraurelia.</title>
        <authorList>
            <consortium name="Genoscope"/>
            <person name="Aury J.-M."/>
            <person name="Jaillon O."/>
            <person name="Duret L."/>
            <person name="Noel B."/>
            <person name="Jubin C."/>
            <person name="Porcel B.M."/>
            <person name="Segurens B."/>
            <person name="Daubin V."/>
            <person name="Anthouard V."/>
            <person name="Aiach N."/>
            <person name="Arnaiz O."/>
            <person name="Billaut A."/>
            <person name="Beisson J."/>
            <person name="Blanc I."/>
            <person name="Bouhouche K."/>
            <person name="Camara F."/>
            <person name="Duharcourt S."/>
            <person name="Guigo R."/>
            <person name="Gogendeau D."/>
            <person name="Katinka M."/>
            <person name="Keller A.-M."/>
            <person name="Kissmehl R."/>
            <person name="Klotz C."/>
            <person name="Koll F."/>
            <person name="Le Moue A."/>
            <person name="Lepere C."/>
            <person name="Malinsky S."/>
            <person name="Nowacki M."/>
            <person name="Nowak J.K."/>
            <person name="Plattner H."/>
            <person name="Poulain J."/>
            <person name="Ruiz F."/>
            <person name="Serrano V."/>
            <person name="Zagulski M."/>
            <person name="Dessen P."/>
            <person name="Betermier M."/>
            <person name="Weissenbach J."/>
            <person name="Scarpelli C."/>
            <person name="Schachter V."/>
            <person name="Sperling L."/>
            <person name="Meyer E."/>
            <person name="Cohen J."/>
            <person name="Wincker P."/>
        </authorList>
    </citation>
    <scope>NUCLEOTIDE SEQUENCE [LARGE SCALE GENOMIC DNA]</scope>
    <source>
        <strain evidence="1 2">Stock d4-2</strain>
    </source>
</reference>
<keyword evidence="2" id="KW-1185">Reference proteome</keyword>
<protein>
    <submittedName>
        <fullName evidence="1">Uncharacterized protein</fullName>
    </submittedName>
</protein>
<dbReference type="EMBL" id="CT868051">
    <property type="protein sequence ID" value="CAK67223.1"/>
    <property type="molecule type" value="Genomic_DNA"/>
</dbReference>
<organism evidence="1 2">
    <name type="scientific">Paramecium tetraurelia</name>
    <dbReference type="NCBI Taxonomy" id="5888"/>
    <lineage>
        <taxon>Eukaryota</taxon>
        <taxon>Sar</taxon>
        <taxon>Alveolata</taxon>
        <taxon>Ciliophora</taxon>
        <taxon>Intramacronucleata</taxon>
        <taxon>Oligohymenophorea</taxon>
        <taxon>Peniculida</taxon>
        <taxon>Parameciidae</taxon>
        <taxon>Paramecium</taxon>
    </lineage>
</organism>
<name>A0C8V6_PARTE</name>
<dbReference type="GeneID" id="5020405"/>
<gene>
    <name evidence="1" type="ORF">GSPATT00036358001</name>
</gene>
<dbReference type="KEGG" id="ptm:GSPATT00036358001"/>
<sequence length="104" mass="12340">MFRLSILHPFIKCIIYWPNVWLNLSPKIQFSMYQHLILPKSCTQKSVKAKKLNLFEKSIKLLDSSLSHLHNHYNAINFLIGMVDQCIELRFPKPQIFQAFHQID</sequence>
<accession>A0C8V6</accession>
<dbReference type="HOGENOM" id="CLU_2255385_0_0_1"/>
<evidence type="ECO:0000313" key="2">
    <source>
        <dbReference type="Proteomes" id="UP000000600"/>
    </source>
</evidence>
<dbReference type="InParanoid" id="A0C8V6"/>
<dbReference type="Proteomes" id="UP000000600">
    <property type="component" value="Unassembled WGS sequence"/>
</dbReference>